<reference evidence="2" key="2">
    <citation type="submission" date="2015-06" db="UniProtKB">
        <authorList>
            <consortium name="EnsemblPlants"/>
        </authorList>
    </citation>
    <scope>IDENTIFICATION</scope>
</reference>
<name>A0A0E0R6H8_ORYRU</name>
<keyword evidence="3" id="KW-1185">Reference proteome</keyword>
<proteinExistence type="predicted"/>
<feature type="compositionally biased region" description="Basic residues" evidence="1">
    <location>
        <begin position="52"/>
        <end position="61"/>
    </location>
</feature>
<evidence type="ECO:0000313" key="2">
    <source>
        <dbReference type="EnsemblPlants" id="ORUFI11G08930.1"/>
    </source>
</evidence>
<protein>
    <submittedName>
        <fullName evidence="2">Uncharacterized protein</fullName>
    </submittedName>
</protein>
<organism evidence="2 3">
    <name type="scientific">Oryza rufipogon</name>
    <name type="common">Brownbeard rice</name>
    <name type="synonym">Asian wild rice</name>
    <dbReference type="NCBI Taxonomy" id="4529"/>
    <lineage>
        <taxon>Eukaryota</taxon>
        <taxon>Viridiplantae</taxon>
        <taxon>Streptophyta</taxon>
        <taxon>Embryophyta</taxon>
        <taxon>Tracheophyta</taxon>
        <taxon>Spermatophyta</taxon>
        <taxon>Magnoliopsida</taxon>
        <taxon>Liliopsida</taxon>
        <taxon>Poales</taxon>
        <taxon>Poaceae</taxon>
        <taxon>BOP clade</taxon>
        <taxon>Oryzoideae</taxon>
        <taxon>Oryzeae</taxon>
        <taxon>Oryzinae</taxon>
        <taxon>Oryza</taxon>
    </lineage>
</organism>
<sequence length="61" mass="6169">MAEPQGLGGAGMEDGSGGGRRPPPPTHPSGRGSCAGRTVMPASSSPVPFVCPRHHRATSIY</sequence>
<feature type="compositionally biased region" description="Gly residues" evidence="1">
    <location>
        <begin position="1"/>
        <end position="20"/>
    </location>
</feature>
<dbReference type="HOGENOM" id="CLU_2926745_0_0_1"/>
<feature type="region of interest" description="Disordered" evidence="1">
    <location>
        <begin position="1"/>
        <end position="61"/>
    </location>
</feature>
<dbReference type="Gramene" id="ORUFI11G08930.1">
    <property type="protein sequence ID" value="ORUFI11G08930.1"/>
    <property type="gene ID" value="ORUFI11G08930"/>
</dbReference>
<dbReference type="Proteomes" id="UP000008022">
    <property type="component" value="Unassembled WGS sequence"/>
</dbReference>
<dbReference type="EnsemblPlants" id="ORUFI11G08930.1">
    <property type="protein sequence ID" value="ORUFI11G08930.1"/>
    <property type="gene ID" value="ORUFI11G08930"/>
</dbReference>
<evidence type="ECO:0000313" key="3">
    <source>
        <dbReference type="Proteomes" id="UP000008022"/>
    </source>
</evidence>
<reference evidence="3" key="1">
    <citation type="submission" date="2013-06" db="EMBL/GenBank/DDBJ databases">
        <authorList>
            <person name="Zhao Q."/>
        </authorList>
    </citation>
    <scope>NUCLEOTIDE SEQUENCE</scope>
    <source>
        <strain evidence="3">cv. W1943</strain>
    </source>
</reference>
<dbReference type="AlphaFoldDB" id="A0A0E0R6H8"/>
<accession>A0A0E0R6H8</accession>
<evidence type="ECO:0000256" key="1">
    <source>
        <dbReference type="SAM" id="MobiDB-lite"/>
    </source>
</evidence>